<reference evidence="3 4" key="1">
    <citation type="journal article" date="2011" name="Science">
        <title>The Selaginella genome identifies genetic changes associated with the evolution of vascular plants.</title>
        <authorList>
            <person name="Banks J.A."/>
            <person name="Nishiyama T."/>
            <person name="Hasebe M."/>
            <person name="Bowman J.L."/>
            <person name="Gribskov M."/>
            <person name="dePamphilis C."/>
            <person name="Albert V.A."/>
            <person name="Aono N."/>
            <person name="Aoyama T."/>
            <person name="Ambrose B.A."/>
            <person name="Ashton N.W."/>
            <person name="Axtell M.J."/>
            <person name="Barker E."/>
            <person name="Barker M.S."/>
            <person name="Bennetzen J.L."/>
            <person name="Bonawitz N.D."/>
            <person name="Chapple C."/>
            <person name="Cheng C."/>
            <person name="Correa L.G."/>
            <person name="Dacre M."/>
            <person name="DeBarry J."/>
            <person name="Dreyer I."/>
            <person name="Elias M."/>
            <person name="Engstrom E.M."/>
            <person name="Estelle M."/>
            <person name="Feng L."/>
            <person name="Finet C."/>
            <person name="Floyd S.K."/>
            <person name="Frommer W.B."/>
            <person name="Fujita T."/>
            <person name="Gramzow L."/>
            <person name="Gutensohn M."/>
            <person name="Harholt J."/>
            <person name="Hattori M."/>
            <person name="Heyl A."/>
            <person name="Hirai T."/>
            <person name="Hiwatashi Y."/>
            <person name="Ishikawa M."/>
            <person name="Iwata M."/>
            <person name="Karol K.G."/>
            <person name="Koehler B."/>
            <person name="Kolukisaoglu U."/>
            <person name="Kubo M."/>
            <person name="Kurata T."/>
            <person name="Lalonde S."/>
            <person name="Li K."/>
            <person name="Li Y."/>
            <person name="Litt A."/>
            <person name="Lyons E."/>
            <person name="Manning G."/>
            <person name="Maruyama T."/>
            <person name="Michael T.P."/>
            <person name="Mikami K."/>
            <person name="Miyazaki S."/>
            <person name="Morinaga S."/>
            <person name="Murata T."/>
            <person name="Mueller-Roeber B."/>
            <person name="Nelson D.R."/>
            <person name="Obara M."/>
            <person name="Oguri Y."/>
            <person name="Olmstead R.G."/>
            <person name="Onodera N."/>
            <person name="Petersen B.L."/>
            <person name="Pils B."/>
            <person name="Prigge M."/>
            <person name="Rensing S.A."/>
            <person name="Riano-Pachon D.M."/>
            <person name="Roberts A.W."/>
            <person name="Sato Y."/>
            <person name="Scheller H.V."/>
            <person name="Schulz B."/>
            <person name="Schulz C."/>
            <person name="Shakirov E.V."/>
            <person name="Shibagaki N."/>
            <person name="Shinohara N."/>
            <person name="Shippen D.E."/>
            <person name="Soerensen I."/>
            <person name="Sotooka R."/>
            <person name="Sugimoto N."/>
            <person name="Sugita M."/>
            <person name="Sumikawa N."/>
            <person name="Tanurdzic M."/>
            <person name="Theissen G."/>
            <person name="Ulvskov P."/>
            <person name="Wakazuki S."/>
            <person name="Weng J.K."/>
            <person name="Willats W.W."/>
            <person name="Wipf D."/>
            <person name="Wolf P.G."/>
            <person name="Yang L."/>
            <person name="Zimmer A.D."/>
            <person name="Zhu Q."/>
            <person name="Mitros T."/>
            <person name="Hellsten U."/>
            <person name="Loque D."/>
            <person name="Otillar R."/>
            <person name="Salamov A."/>
            <person name="Schmutz J."/>
            <person name="Shapiro H."/>
            <person name="Lindquist E."/>
            <person name="Lucas S."/>
            <person name="Rokhsar D."/>
            <person name="Grigoriev I.V."/>
        </authorList>
    </citation>
    <scope>NUCLEOTIDE SEQUENCE [LARGE SCALE GENOMIC DNA]</scope>
</reference>
<protein>
    <submittedName>
        <fullName evidence="3">Uncharacterized protein</fullName>
    </submittedName>
</protein>
<feature type="chain" id="PRO_5003122006" evidence="2">
    <location>
        <begin position="23"/>
        <end position="400"/>
    </location>
</feature>
<feature type="region of interest" description="Disordered" evidence="1">
    <location>
        <begin position="131"/>
        <end position="400"/>
    </location>
</feature>
<gene>
    <name evidence="3" type="ORF">SELMODRAFT_413730</name>
</gene>
<evidence type="ECO:0000256" key="2">
    <source>
        <dbReference type="SAM" id="SignalP"/>
    </source>
</evidence>
<dbReference type="AlphaFoldDB" id="D8RQ15"/>
<dbReference type="HOGENOM" id="CLU_689640_0_0_1"/>
<dbReference type="STRING" id="88036.D8RQ15"/>
<feature type="compositionally biased region" description="Basic residues" evidence="1">
    <location>
        <begin position="173"/>
        <end position="189"/>
    </location>
</feature>
<proteinExistence type="predicted"/>
<evidence type="ECO:0000313" key="4">
    <source>
        <dbReference type="Proteomes" id="UP000001514"/>
    </source>
</evidence>
<sequence>MASIRLVVAFLCLLQAASVALSREELVYVRGSVECKTCSSSEEPTPLSDVTLRLSCDGDTYYQNSHYRGRYVFDVYARKKMKCRVSVLTSTLPYSCSRAKTSLHRDVEISAISGTTFVVKRFVFGPPACVTHSSKSSHHHPAHSHHHHGHHHWYHHPPPPHHHAPQSPPPPPPHHHHHHQHHQHHHRYRFDHPSKGFYPPSKGSHHHSPRSSSPGSHDQHPAPPGHRHGHGRGHQQHLAPPPSKVPAPSFQAPAPSPPSFQPRQLPPAPTATALPPPHGQVLSPPPEKPIVEANVWPPPGAKAPISSTFIRQVTAPPPQPEERVGTPTLSPPPVKSAETPASPPLPEQLLLSPPLPSAVLPPKSSEAALSPASDSTPPKDILLVPPEGSVSVVRPPSFIP</sequence>
<feature type="compositionally biased region" description="Pro residues" evidence="1">
    <location>
        <begin position="254"/>
        <end position="288"/>
    </location>
</feature>
<feature type="compositionally biased region" description="Basic residues" evidence="1">
    <location>
        <begin position="225"/>
        <end position="235"/>
    </location>
</feature>
<feature type="compositionally biased region" description="Low complexity" evidence="1">
    <location>
        <begin position="347"/>
        <end position="365"/>
    </location>
</feature>
<evidence type="ECO:0000256" key="1">
    <source>
        <dbReference type="SAM" id="MobiDB-lite"/>
    </source>
</evidence>
<dbReference type="PRINTS" id="PR01217">
    <property type="entry name" value="PRICHEXTENSN"/>
</dbReference>
<name>D8RQ15_SELML</name>
<dbReference type="Gramene" id="EFJ25577">
    <property type="protein sequence ID" value="EFJ25577"/>
    <property type="gene ID" value="SELMODRAFT_413730"/>
</dbReference>
<feature type="signal peptide" evidence="2">
    <location>
        <begin position="1"/>
        <end position="22"/>
    </location>
</feature>
<keyword evidence="2" id="KW-0732">Signal</keyword>
<evidence type="ECO:0000313" key="3">
    <source>
        <dbReference type="EMBL" id="EFJ25577.1"/>
    </source>
</evidence>
<dbReference type="Proteomes" id="UP000001514">
    <property type="component" value="Unassembled WGS sequence"/>
</dbReference>
<dbReference type="InParanoid" id="D8RQ15"/>
<feature type="compositionally biased region" description="Basic residues" evidence="1">
    <location>
        <begin position="135"/>
        <end position="164"/>
    </location>
</feature>
<keyword evidence="4" id="KW-1185">Reference proteome</keyword>
<dbReference type="KEGG" id="smo:SELMODRAFT_413730"/>
<accession>D8RQ15</accession>
<organism evidence="4">
    <name type="scientific">Selaginella moellendorffii</name>
    <name type="common">Spikemoss</name>
    <dbReference type="NCBI Taxonomy" id="88036"/>
    <lineage>
        <taxon>Eukaryota</taxon>
        <taxon>Viridiplantae</taxon>
        <taxon>Streptophyta</taxon>
        <taxon>Embryophyta</taxon>
        <taxon>Tracheophyta</taxon>
        <taxon>Lycopodiopsida</taxon>
        <taxon>Selaginellales</taxon>
        <taxon>Selaginellaceae</taxon>
        <taxon>Selaginella</taxon>
    </lineage>
</organism>
<dbReference type="EMBL" id="GL377586">
    <property type="protein sequence ID" value="EFJ25577.1"/>
    <property type="molecule type" value="Genomic_DNA"/>
</dbReference>